<keyword evidence="1" id="KW-0812">Transmembrane</keyword>
<feature type="transmembrane region" description="Helical" evidence="1">
    <location>
        <begin position="51"/>
        <end position="71"/>
    </location>
</feature>
<gene>
    <name evidence="2" type="ORF">T4D_17201</name>
</gene>
<keyword evidence="3" id="KW-1185">Reference proteome</keyword>
<organism evidence="2 3">
    <name type="scientific">Trichinella pseudospiralis</name>
    <name type="common">Parasitic roundworm</name>
    <dbReference type="NCBI Taxonomy" id="6337"/>
    <lineage>
        <taxon>Eukaryota</taxon>
        <taxon>Metazoa</taxon>
        <taxon>Ecdysozoa</taxon>
        <taxon>Nematoda</taxon>
        <taxon>Enoplea</taxon>
        <taxon>Dorylaimia</taxon>
        <taxon>Trichinellida</taxon>
        <taxon>Trichinellidae</taxon>
        <taxon>Trichinella</taxon>
    </lineage>
</organism>
<sequence>MQIESINITEKCIKEGLLGIILLRCLIIAAVPNKNWLKIIFIKKAVTERVFALMTWLIAAIDNVHLMSFIWREFEHLS</sequence>
<dbReference type="AlphaFoldDB" id="A0A0V1FGI9"/>
<protein>
    <submittedName>
        <fullName evidence="2">Uncharacterized protein</fullName>
    </submittedName>
</protein>
<name>A0A0V1FGI9_TRIPS</name>
<reference evidence="2 3" key="1">
    <citation type="submission" date="2015-01" db="EMBL/GenBank/DDBJ databases">
        <title>Evolution of Trichinella species and genotypes.</title>
        <authorList>
            <person name="Korhonen P.K."/>
            <person name="Edoardo P."/>
            <person name="Giuseppe L.R."/>
            <person name="Gasser R.B."/>
        </authorList>
    </citation>
    <scope>NUCLEOTIDE SEQUENCE [LARGE SCALE GENOMIC DNA]</scope>
    <source>
        <strain evidence="2">ISS470</strain>
    </source>
</reference>
<dbReference type="Proteomes" id="UP000054995">
    <property type="component" value="Unassembled WGS sequence"/>
</dbReference>
<evidence type="ECO:0000313" key="2">
    <source>
        <dbReference type="EMBL" id="KRY85160.1"/>
    </source>
</evidence>
<evidence type="ECO:0000313" key="3">
    <source>
        <dbReference type="Proteomes" id="UP000054995"/>
    </source>
</evidence>
<dbReference type="OrthoDB" id="10501535at2759"/>
<keyword evidence="1" id="KW-0472">Membrane</keyword>
<feature type="transmembrane region" description="Helical" evidence="1">
    <location>
        <begin position="12"/>
        <end position="31"/>
    </location>
</feature>
<dbReference type="EMBL" id="JYDT01000097">
    <property type="protein sequence ID" value="KRY85160.1"/>
    <property type="molecule type" value="Genomic_DNA"/>
</dbReference>
<evidence type="ECO:0000256" key="1">
    <source>
        <dbReference type="SAM" id="Phobius"/>
    </source>
</evidence>
<keyword evidence="1" id="KW-1133">Transmembrane helix</keyword>
<comment type="caution">
    <text evidence="2">The sequence shown here is derived from an EMBL/GenBank/DDBJ whole genome shotgun (WGS) entry which is preliminary data.</text>
</comment>
<accession>A0A0V1FGI9</accession>
<proteinExistence type="predicted"/>